<evidence type="ECO:0000256" key="9">
    <source>
        <dbReference type="ARBA" id="ARBA00023242"/>
    </source>
</evidence>
<dbReference type="AlphaFoldDB" id="A0A6P4YXU3"/>
<dbReference type="SMART" id="SM00651">
    <property type="entry name" value="Sm"/>
    <property type="match status" value="1"/>
</dbReference>
<dbReference type="GO" id="GO:0000398">
    <property type="term" value="P:mRNA splicing, via spliceosome"/>
    <property type="evidence" value="ECO:0007669"/>
    <property type="project" value="TreeGrafter"/>
</dbReference>
<dbReference type="OrthoDB" id="2020720at2759"/>
<accession>A0A6P4YXU3</accession>
<feature type="domain" description="Sm" evidence="13">
    <location>
        <begin position="4"/>
        <end position="86"/>
    </location>
</feature>
<evidence type="ECO:0000256" key="6">
    <source>
        <dbReference type="ARBA" id="ARBA00022737"/>
    </source>
</evidence>
<keyword evidence="14" id="KW-1185">Reference proteome</keyword>
<dbReference type="PIRSF" id="PIRSF037187">
    <property type="entry name" value="snRNP_SmB/SmN"/>
    <property type="match status" value="1"/>
</dbReference>
<evidence type="ECO:0000256" key="3">
    <source>
        <dbReference type="ARBA" id="ARBA00009123"/>
    </source>
</evidence>
<evidence type="ECO:0000256" key="2">
    <source>
        <dbReference type="ARBA" id="ARBA00004496"/>
    </source>
</evidence>
<evidence type="ECO:0000256" key="10">
    <source>
        <dbReference type="ARBA" id="ARBA00023274"/>
    </source>
</evidence>
<comment type="subcellular location">
    <subcellularLocation>
        <location evidence="2">Cytoplasm</location>
    </subcellularLocation>
    <subcellularLocation>
        <location evidence="1 11">Nucleus</location>
    </subcellularLocation>
</comment>
<dbReference type="GO" id="GO:0005687">
    <property type="term" value="C:U4 snRNP"/>
    <property type="evidence" value="ECO:0007669"/>
    <property type="project" value="TreeGrafter"/>
</dbReference>
<evidence type="ECO:0000256" key="11">
    <source>
        <dbReference type="PIRNR" id="PIRNR037187"/>
    </source>
</evidence>
<feature type="region of interest" description="Disordered" evidence="12">
    <location>
        <begin position="127"/>
        <end position="229"/>
    </location>
</feature>
<evidence type="ECO:0000256" key="1">
    <source>
        <dbReference type="ARBA" id="ARBA00004123"/>
    </source>
</evidence>
<dbReference type="PANTHER" id="PTHR10701:SF0">
    <property type="entry name" value="SMALL NUCLEAR RIBONUCLEOPROTEIN-ASSOCIATED PROTEIN B"/>
    <property type="match status" value="1"/>
</dbReference>
<keyword evidence="6" id="KW-0677">Repeat</keyword>
<dbReference type="RefSeq" id="XP_019629098.1">
    <property type="nucleotide sequence ID" value="XM_019773539.1"/>
</dbReference>
<dbReference type="PROSITE" id="PS52002">
    <property type="entry name" value="SM"/>
    <property type="match status" value="1"/>
</dbReference>
<keyword evidence="5" id="KW-0507">mRNA processing</keyword>
<dbReference type="GO" id="GO:0005686">
    <property type="term" value="C:U2 snRNP"/>
    <property type="evidence" value="ECO:0007669"/>
    <property type="project" value="TreeGrafter"/>
</dbReference>
<feature type="compositionally biased region" description="Pro residues" evidence="12">
    <location>
        <begin position="159"/>
        <end position="182"/>
    </location>
</feature>
<keyword evidence="4" id="KW-0963">Cytoplasm</keyword>
<proteinExistence type="inferred from homology"/>
<keyword evidence="8" id="KW-0508">mRNA splicing</keyword>
<comment type="similarity">
    <text evidence="3 11">Belongs to the snRNP SmB/SmN family.</text>
</comment>
<dbReference type="SUPFAM" id="SSF50182">
    <property type="entry name" value="Sm-like ribonucleoproteins"/>
    <property type="match status" value="1"/>
</dbReference>
<dbReference type="InterPro" id="IPR047575">
    <property type="entry name" value="Sm"/>
</dbReference>
<evidence type="ECO:0000256" key="5">
    <source>
        <dbReference type="ARBA" id="ARBA00022664"/>
    </source>
</evidence>
<dbReference type="GO" id="GO:0071013">
    <property type="term" value="C:catalytic step 2 spliceosome"/>
    <property type="evidence" value="ECO:0007669"/>
    <property type="project" value="TreeGrafter"/>
</dbReference>
<keyword evidence="10 11" id="KW-0687">Ribonucleoprotein</keyword>
<evidence type="ECO:0000313" key="15">
    <source>
        <dbReference type="RefSeq" id="XP_019629098.1"/>
    </source>
</evidence>
<dbReference type="Gene3D" id="2.30.30.100">
    <property type="match status" value="1"/>
</dbReference>
<evidence type="ECO:0000256" key="7">
    <source>
        <dbReference type="ARBA" id="ARBA00022884"/>
    </source>
</evidence>
<evidence type="ECO:0000259" key="13">
    <source>
        <dbReference type="PROSITE" id="PS52002"/>
    </source>
</evidence>
<dbReference type="CDD" id="cd01717">
    <property type="entry name" value="Sm_B"/>
    <property type="match status" value="1"/>
</dbReference>
<feature type="compositionally biased region" description="Pro residues" evidence="12">
    <location>
        <begin position="208"/>
        <end position="229"/>
    </location>
</feature>
<reference evidence="15" key="1">
    <citation type="submission" date="2025-08" db="UniProtKB">
        <authorList>
            <consortium name="RefSeq"/>
        </authorList>
    </citation>
    <scope>IDENTIFICATION</scope>
    <source>
        <tissue evidence="15">Gonad</tissue>
    </source>
</reference>
<dbReference type="KEGG" id="bbel:109473614"/>
<dbReference type="InterPro" id="IPR010920">
    <property type="entry name" value="LSM_dom_sf"/>
</dbReference>
<dbReference type="FunFam" id="2.30.30.100:FF:000004">
    <property type="entry name" value="Small nuclear ribonucleoprotein-associated proteins"/>
    <property type="match status" value="1"/>
</dbReference>
<keyword evidence="7 11" id="KW-0694">RNA-binding</keyword>
<dbReference type="GeneID" id="109473614"/>
<gene>
    <name evidence="15" type="primary">LOC109473614</name>
</gene>
<protein>
    <recommendedName>
        <fullName evidence="11">Small nuclear ribonucleoprotein-associated protein</fullName>
    </recommendedName>
</protein>
<dbReference type="GO" id="GO:0003723">
    <property type="term" value="F:RNA binding"/>
    <property type="evidence" value="ECO:0007669"/>
    <property type="project" value="UniProtKB-KW"/>
</dbReference>
<dbReference type="InterPro" id="IPR001163">
    <property type="entry name" value="Sm_dom_euk/arc"/>
</dbReference>
<organism evidence="14 15">
    <name type="scientific">Branchiostoma belcheri</name>
    <name type="common">Amphioxus</name>
    <dbReference type="NCBI Taxonomy" id="7741"/>
    <lineage>
        <taxon>Eukaryota</taxon>
        <taxon>Metazoa</taxon>
        <taxon>Chordata</taxon>
        <taxon>Cephalochordata</taxon>
        <taxon>Leptocardii</taxon>
        <taxon>Amphioxiformes</taxon>
        <taxon>Branchiostomatidae</taxon>
        <taxon>Branchiostoma</taxon>
    </lineage>
</organism>
<dbReference type="PANTHER" id="PTHR10701">
    <property type="entry name" value="SMALL NUCLEAR RIBONUCLEOPROTEIN-ASSOCIATED PROTEIN B AND N"/>
    <property type="match status" value="1"/>
</dbReference>
<keyword evidence="9 11" id="KW-0539">Nucleus</keyword>
<dbReference type="GO" id="GO:0005682">
    <property type="term" value="C:U5 snRNP"/>
    <property type="evidence" value="ECO:0007669"/>
    <property type="project" value="TreeGrafter"/>
</dbReference>
<name>A0A6P4YXU3_BRABE</name>
<evidence type="ECO:0000256" key="12">
    <source>
        <dbReference type="SAM" id="MobiDB-lite"/>
    </source>
</evidence>
<evidence type="ECO:0000256" key="4">
    <source>
        <dbReference type="ARBA" id="ARBA00022490"/>
    </source>
</evidence>
<feature type="compositionally biased region" description="Pro residues" evidence="12">
    <location>
        <begin position="190"/>
        <end position="201"/>
    </location>
</feature>
<dbReference type="GO" id="GO:0046540">
    <property type="term" value="C:U4/U6 x U5 tri-snRNP complex"/>
    <property type="evidence" value="ECO:0007669"/>
    <property type="project" value="TreeGrafter"/>
</dbReference>
<dbReference type="Proteomes" id="UP000515135">
    <property type="component" value="Unplaced"/>
</dbReference>
<dbReference type="GO" id="GO:0005685">
    <property type="term" value="C:U1 snRNP"/>
    <property type="evidence" value="ECO:0007669"/>
    <property type="project" value="TreeGrafter"/>
</dbReference>
<sequence>MVVGKSSKMQAHLNYRMRVTLQDSRVFIGTFKAFDKHMNLILVDCDEFRKIRPKSQKQEEREEKRVLGLVLLRGENIVSMTVEGPPPADEGVARVPIPGAGPGPGMGRAAGRGVANVAGPSAPAGLAGPVRGVGGPSQQVMTPQGRAAVSAPPQQYQRPPGPPPGARGPPGGPPRMMGPPPGMGGRGMPPGMPMGMPPPGMRPGMRPGGPPPGMMRGPPPPGMRPPPRQ</sequence>
<dbReference type="GO" id="GO:0071004">
    <property type="term" value="C:U2-type prespliceosome"/>
    <property type="evidence" value="ECO:0007669"/>
    <property type="project" value="TreeGrafter"/>
</dbReference>
<dbReference type="Pfam" id="PF01423">
    <property type="entry name" value="LSM"/>
    <property type="match status" value="1"/>
</dbReference>
<evidence type="ECO:0000256" key="8">
    <source>
        <dbReference type="ARBA" id="ARBA00023187"/>
    </source>
</evidence>
<dbReference type="InterPro" id="IPR050914">
    <property type="entry name" value="snRNP_SmB/NAA38-like"/>
</dbReference>
<dbReference type="GO" id="GO:0070990">
    <property type="term" value="F:snRNP binding"/>
    <property type="evidence" value="ECO:0007669"/>
    <property type="project" value="TreeGrafter"/>
</dbReference>
<evidence type="ECO:0000313" key="14">
    <source>
        <dbReference type="Proteomes" id="UP000515135"/>
    </source>
</evidence>
<dbReference type="InterPro" id="IPR017131">
    <property type="entry name" value="snRNP-assoc_SmB/SmN"/>
</dbReference>
<dbReference type="GO" id="GO:0005737">
    <property type="term" value="C:cytoplasm"/>
    <property type="evidence" value="ECO:0007669"/>
    <property type="project" value="UniProtKB-SubCell"/>
</dbReference>